<dbReference type="KEGG" id="gai:IMCC3135_22380"/>
<gene>
    <name evidence="2" type="ORF">IMCC3135_22380</name>
</gene>
<dbReference type="RefSeq" id="WP_088919567.1">
    <property type="nucleotide sequence ID" value="NZ_CP018632.1"/>
</dbReference>
<organism evidence="2 3">
    <name type="scientific">Granulosicoccus antarcticus IMCC3135</name>
    <dbReference type="NCBI Taxonomy" id="1192854"/>
    <lineage>
        <taxon>Bacteria</taxon>
        <taxon>Pseudomonadati</taxon>
        <taxon>Pseudomonadota</taxon>
        <taxon>Gammaproteobacteria</taxon>
        <taxon>Chromatiales</taxon>
        <taxon>Granulosicoccaceae</taxon>
        <taxon>Granulosicoccus</taxon>
    </lineage>
</organism>
<dbReference type="OrthoDB" id="7552220at2"/>
<dbReference type="Pfam" id="PF21294">
    <property type="entry name" value="Polysacc_lyase_14"/>
    <property type="match status" value="1"/>
</dbReference>
<dbReference type="EMBL" id="CP018632">
    <property type="protein sequence ID" value="ASJ74546.1"/>
    <property type="molecule type" value="Genomic_DNA"/>
</dbReference>
<sequence>MASSLLCLALGSVYAVRHPHIADNVVGPGSLLESALAKLPFVDKAMCVGLPRSPMPFDVINKTTLEQWVPSLRYTTNPQHLSIDTGPKGHPALRQRFIPSERGSFRVVASINLEPRRSYEVEQSVMFEPGFQWGSEVESGKFGFGFAGGSAPTGGKVENDGFSVRLMWKGNYDGSASVGAYVYSVDRTMNLPYGDEFVFPDFTIPTGDWFQVKMRLTTNSSHEASDGQLQVWINDKLLFDRSGIQWQSEGEQPVIDDLLFSTFHGGNTAQWSPQNVVYARFSDICVFKTDAPTPEEP</sequence>
<protein>
    <recommendedName>
        <fullName evidence="1">Polysaccharide lyase 14 domain-containing protein</fullName>
    </recommendedName>
</protein>
<dbReference type="PANTHER" id="PTHR40124:SF1">
    <property type="entry name" value="DISAGGREGATASE RELATED REPEAT PROTEIN"/>
    <property type="match status" value="1"/>
</dbReference>
<dbReference type="Proteomes" id="UP000250079">
    <property type="component" value="Chromosome"/>
</dbReference>
<proteinExistence type="predicted"/>
<evidence type="ECO:0000313" key="2">
    <source>
        <dbReference type="EMBL" id="ASJ74546.1"/>
    </source>
</evidence>
<dbReference type="InterPro" id="IPR048958">
    <property type="entry name" value="Polysacc_lyase_14"/>
</dbReference>
<accession>A0A2Z2NSL1</accession>
<evidence type="ECO:0000259" key="1">
    <source>
        <dbReference type="Pfam" id="PF21294"/>
    </source>
</evidence>
<evidence type="ECO:0000313" key="3">
    <source>
        <dbReference type="Proteomes" id="UP000250079"/>
    </source>
</evidence>
<feature type="domain" description="Polysaccharide lyase 14" evidence="1">
    <location>
        <begin position="116"/>
        <end position="284"/>
    </location>
</feature>
<name>A0A2Z2NSL1_9GAMM</name>
<reference evidence="2 3" key="1">
    <citation type="submission" date="2016-12" db="EMBL/GenBank/DDBJ databases">
        <authorList>
            <person name="Song W.-J."/>
            <person name="Kurnit D.M."/>
        </authorList>
    </citation>
    <scope>NUCLEOTIDE SEQUENCE [LARGE SCALE GENOMIC DNA]</scope>
    <source>
        <strain evidence="2 3">IMCC3135</strain>
    </source>
</reference>
<keyword evidence="3" id="KW-1185">Reference proteome</keyword>
<dbReference type="Gene3D" id="2.60.120.200">
    <property type="match status" value="1"/>
</dbReference>
<dbReference type="PANTHER" id="PTHR40124">
    <property type="match status" value="1"/>
</dbReference>
<dbReference type="AlphaFoldDB" id="A0A2Z2NSL1"/>